<comment type="caution">
    <text evidence="1">The sequence shown here is derived from an EMBL/GenBank/DDBJ whole genome shotgun (WGS) entry which is preliminary data.</text>
</comment>
<dbReference type="Proteomes" id="UP001341840">
    <property type="component" value="Unassembled WGS sequence"/>
</dbReference>
<name>A0ABU6VER2_9FABA</name>
<gene>
    <name evidence="1" type="ORF">PIB30_033560</name>
</gene>
<evidence type="ECO:0000313" key="2">
    <source>
        <dbReference type="Proteomes" id="UP001341840"/>
    </source>
</evidence>
<accession>A0ABU6VER2</accession>
<reference evidence="1 2" key="1">
    <citation type="journal article" date="2023" name="Plants (Basel)">
        <title>Bridging the Gap: Combining Genomics and Transcriptomics Approaches to Understand Stylosanthes scabra, an Orphan Legume from the Brazilian Caatinga.</title>
        <authorList>
            <person name="Ferreira-Neto J.R.C."/>
            <person name="da Silva M.D."/>
            <person name="Binneck E."/>
            <person name="de Melo N.F."/>
            <person name="da Silva R.H."/>
            <person name="de Melo A.L.T.M."/>
            <person name="Pandolfi V."/>
            <person name="Bustamante F.O."/>
            <person name="Brasileiro-Vidal A.C."/>
            <person name="Benko-Iseppon A.M."/>
        </authorList>
    </citation>
    <scope>NUCLEOTIDE SEQUENCE [LARGE SCALE GENOMIC DNA]</scope>
    <source>
        <tissue evidence="1">Leaves</tissue>
    </source>
</reference>
<sequence length="168" mass="18926">MALEILDEKAEVAIVTPLPLLAGVLPWDREDKRRMDGEQNRRTVSAPPFKFRVHEAGRIDSDKRVLPVAPSRGGDTEKSRDGWWLLCHGGKEKILLDLGDVLGEFLRFLDVLECFMCHRRSNHSDLRCQAGPNWVVTISSYPLHDFLSLSTLAAMIVVMTMSAMMGYS</sequence>
<protein>
    <submittedName>
        <fullName evidence="1">Uncharacterized protein</fullName>
    </submittedName>
</protein>
<organism evidence="1 2">
    <name type="scientific">Stylosanthes scabra</name>
    <dbReference type="NCBI Taxonomy" id="79078"/>
    <lineage>
        <taxon>Eukaryota</taxon>
        <taxon>Viridiplantae</taxon>
        <taxon>Streptophyta</taxon>
        <taxon>Embryophyta</taxon>
        <taxon>Tracheophyta</taxon>
        <taxon>Spermatophyta</taxon>
        <taxon>Magnoliopsida</taxon>
        <taxon>eudicotyledons</taxon>
        <taxon>Gunneridae</taxon>
        <taxon>Pentapetalae</taxon>
        <taxon>rosids</taxon>
        <taxon>fabids</taxon>
        <taxon>Fabales</taxon>
        <taxon>Fabaceae</taxon>
        <taxon>Papilionoideae</taxon>
        <taxon>50 kb inversion clade</taxon>
        <taxon>dalbergioids sensu lato</taxon>
        <taxon>Dalbergieae</taxon>
        <taxon>Pterocarpus clade</taxon>
        <taxon>Stylosanthes</taxon>
    </lineage>
</organism>
<dbReference type="EMBL" id="JASCZI010151187">
    <property type="protein sequence ID" value="MED6170708.1"/>
    <property type="molecule type" value="Genomic_DNA"/>
</dbReference>
<keyword evidence="2" id="KW-1185">Reference proteome</keyword>
<proteinExistence type="predicted"/>
<evidence type="ECO:0000313" key="1">
    <source>
        <dbReference type="EMBL" id="MED6170708.1"/>
    </source>
</evidence>